<dbReference type="SUPFAM" id="SSF52540">
    <property type="entry name" value="P-loop containing nucleoside triphosphate hydrolases"/>
    <property type="match status" value="2"/>
</dbReference>
<dbReference type="EMBL" id="JAWRVG010000006">
    <property type="protein sequence ID" value="KAK4081541.1"/>
    <property type="molecule type" value="Genomic_DNA"/>
</dbReference>
<evidence type="ECO:0008006" key="15">
    <source>
        <dbReference type="Google" id="ProtNLM"/>
    </source>
</evidence>
<dbReference type="FunFam" id="1.20.1560.10:FF:000013">
    <property type="entry name" value="ABC transporter C family member 2"/>
    <property type="match status" value="1"/>
</dbReference>
<feature type="domain" description="ABC transmembrane type-1" evidence="12">
    <location>
        <begin position="979"/>
        <end position="1258"/>
    </location>
</feature>
<organism evidence="13 14">
    <name type="scientific">Trichoderma aggressivum f. europaeum</name>
    <dbReference type="NCBI Taxonomy" id="173218"/>
    <lineage>
        <taxon>Eukaryota</taxon>
        <taxon>Fungi</taxon>
        <taxon>Dikarya</taxon>
        <taxon>Ascomycota</taxon>
        <taxon>Pezizomycotina</taxon>
        <taxon>Sordariomycetes</taxon>
        <taxon>Hypocreomycetidae</taxon>
        <taxon>Hypocreales</taxon>
        <taxon>Hypocreaceae</taxon>
        <taxon>Trichoderma</taxon>
    </lineage>
</organism>
<feature type="transmembrane region" description="Helical" evidence="10">
    <location>
        <begin position="514"/>
        <end position="533"/>
    </location>
</feature>
<evidence type="ECO:0000256" key="4">
    <source>
        <dbReference type="ARBA" id="ARBA00022737"/>
    </source>
</evidence>
<dbReference type="GeneID" id="87916351"/>
<dbReference type="GO" id="GO:0016020">
    <property type="term" value="C:membrane"/>
    <property type="evidence" value="ECO:0007669"/>
    <property type="project" value="UniProtKB-SubCell"/>
</dbReference>
<dbReference type="FunFam" id="3.40.50.300:FF:000838">
    <property type="entry name" value="ABC multidrug transporter (Eurofung)"/>
    <property type="match status" value="1"/>
</dbReference>
<dbReference type="Gene3D" id="3.40.50.300">
    <property type="entry name" value="P-loop containing nucleotide triphosphate hydrolases"/>
    <property type="match status" value="2"/>
</dbReference>
<dbReference type="GO" id="GO:0005524">
    <property type="term" value="F:ATP binding"/>
    <property type="evidence" value="ECO:0007669"/>
    <property type="project" value="UniProtKB-KW"/>
</dbReference>
<dbReference type="InterPro" id="IPR050173">
    <property type="entry name" value="ABC_transporter_C-like"/>
</dbReference>
<keyword evidence="8 10" id="KW-0472">Membrane</keyword>
<feature type="domain" description="ABC transporter" evidence="11">
    <location>
        <begin position="1307"/>
        <end position="1565"/>
    </location>
</feature>
<feature type="transmembrane region" description="Helical" evidence="10">
    <location>
        <begin position="208"/>
        <end position="226"/>
    </location>
</feature>
<dbReference type="GO" id="GO:0016887">
    <property type="term" value="F:ATP hydrolysis activity"/>
    <property type="evidence" value="ECO:0007669"/>
    <property type="project" value="InterPro"/>
</dbReference>
<feature type="transmembrane region" description="Helical" evidence="10">
    <location>
        <begin position="1116"/>
        <end position="1135"/>
    </location>
</feature>
<dbReference type="RefSeq" id="XP_062758494.1">
    <property type="nucleotide sequence ID" value="XM_062896446.1"/>
</dbReference>
<feature type="domain" description="ABC transmembrane type-1" evidence="12">
    <location>
        <begin position="355"/>
        <end position="657"/>
    </location>
</feature>
<dbReference type="SMART" id="SM00382">
    <property type="entry name" value="AAA"/>
    <property type="match status" value="2"/>
</dbReference>
<name>A0AAE1M329_9HYPO</name>
<dbReference type="CDD" id="cd03244">
    <property type="entry name" value="ABCC_MRP_domain2"/>
    <property type="match status" value="1"/>
</dbReference>
<dbReference type="GO" id="GO:0005737">
    <property type="term" value="C:cytoplasm"/>
    <property type="evidence" value="ECO:0007669"/>
    <property type="project" value="UniProtKB-ARBA"/>
</dbReference>
<feature type="transmembrane region" description="Helical" evidence="10">
    <location>
        <begin position="238"/>
        <end position="259"/>
    </location>
</feature>
<feature type="transmembrane region" description="Helical" evidence="10">
    <location>
        <begin position="490"/>
        <end position="508"/>
    </location>
</feature>
<dbReference type="Pfam" id="PF00664">
    <property type="entry name" value="ABC_membrane"/>
    <property type="match status" value="2"/>
</dbReference>
<feature type="region of interest" description="Disordered" evidence="9">
    <location>
        <begin position="1427"/>
        <end position="1450"/>
    </location>
</feature>
<feature type="region of interest" description="Disordered" evidence="9">
    <location>
        <begin position="906"/>
        <end position="937"/>
    </location>
</feature>
<feature type="compositionally biased region" description="Acidic residues" evidence="9">
    <location>
        <begin position="1430"/>
        <end position="1441"/>
    </location>
</feature>
<protein>
    <recommendedName>
        <fullName evidence="15">ABC transporter</fullName>
    </recommendedName>
</protein>
<comment type="caution">
    <text evidence="13">The sequence shown here is derived from an EMBL/GenBank/DDBJ whole genome shotgun (WGS) entry which is preliminary data.</text>
</comment>
<proteinExistence type="predicted"/>
<comment type="subcellular location">
    <subcellularLocation>
        <location evidence="1">Membrane</location>
        <topology evidence="1">Multi-pass membrane protein</topology>
    </subcellularLocation>
</comment>
<dbReference type="Pfam" id="PF00005">
    <property type="entry name" value="ABC_tran"/>
    <property type="match status" value="2"/>
</dbReference>
<keyword evidence="7 10" id="KW-1133">Transmembrane helix</keyword>
<feature type="transmembrane region" description="Helical" evidence="10">
    <location>
        <begin position="1014"/>
        <end position="1039"/>
    </location>
</feature>
<dbReference type="PROSITE" id="PS50893">
    <property type="entry name" value="ABC_TRANSPORTER_2"/>
    <property type="match status" value="2"/>
</dbReference>
<feature type="compositionally biased region" description="Acidic residues" evidence="9">
    <location>
        <begin position="906"/>
        <end position="917"/>
    </location>
</feature>
<keyword evidence="14" id="KW-1185">Reference proteome</keyword>
<dbReference type="PROSITE" id="PS00211">
    <property type="entry name" value="ABC_TRANSPORTER_1"/>
    <property type="match status" value="2"/>
</dbReference>
<evidence type="ECO:0000313" key="13">
    <source>
        <dbReference type="EMBL" id="KAK4081541.1"/>
    </source>
</evidence>
<evidence type="ECO:0000256" key="10">
    <source>
        <dbReference type="SAM" id="Phobius"/>
    </source>
</evidence>
<keyword evidence="4" id="KW-0677">Repeat</keyword>
<dbReference type="Proteomes" id="UP001273209">
    <property type="component" value="Unassembled WGS sequence"/>
</dbReference>
<feature type="transmembrane region" description="Helical" evidence="10">
    <location>
        <begin position="354"/>
        <end position="373"/>
    </location>
</feature>
<dbReference type="PANTHER" id="PTHR24223">
    <property type="entry name" value="ATP-BINDING CASSETTE SUB-FAMILY C"/>
    <property type="match status" value="1"/>
</dbReference>
<evidence type="ECO:0000256" key="9">
    <source>
        <dbReference type="SAM" id="MobiDB-lite"/>
    </source>
</evidence>
<dbReference type="InterPro" id="IPR003439">
    <property type="entry name" value="ABC_transporter-like_ATP-bd"/>
</dbReference>
<keyword evidence="3 10" id="KW-0812">Transmembrane</keyword>
<evidence type="ECO:0000256" key="6">
    <source>
        <dbReference type="ARBA" id="ARBA00022840"/>
    </source>
</evidence>
<sequence>MPSLEESIITSYPWHLVDRISPKGPEHGPSARFVHHPSVCLKKRFSLLSSKGEPLDDGTMDVVLSRLGTQLLTPSTDELLFREPPTFLSRLGIDTSETEWIGRVSEFARSGILQGAILATSAAWLTFRLIRHRKSSVPTTRSKASSIKWPYEIVSQAARIASLVFLTAALIKGRVHLLNVVAVAYAFVLGLIRPISHDLAWRHLVLHQINYVLTATFFVLAAAQLLPCIEIGTDQCVGDAGIVGCLVSLGAAVIVALVTPREWVPPTIKHDIPGYTDQNDPAPEETCSWFNYYFTYEWLTPLVWKGTRRKLDMSGIPTLAWYDEPMYLLQKIKKARALYKKTLWTAVKFQRKELLLMATWAAAAFTLENVSPYGMYRLLDYLANPSGAQYHPVVWLILMFVGPLSRSVLFQQYVFNSTRLIVRVKSAMTQELYHRALESMELEEDPFDLKAGGKADKEKEAQGAQKSTSAGRLANLMAADVDAVYRARDVILVSTGVPAGTIISLFGLYKMMGWASLVGTAILLLATPISVYMGRQMYGAQRRVRKAQDTRISLVAEYLASIRAIKYFAWEDPITNRIIESRAAEQKELWRVAVLQTMVNQVTQCFPYIGLLVMLGLHVGVEKHPLDASTAFTAAFLVKNIRRNIMMASAFSRNFAAASVAFNRLDKYFDSTVPLLRYPVGPLRIEGASFRRNKKATFRLEDISLDFVEGGLNVVTGQSGSGKSTLLLAILGETHLEGGKVTAPNDIAFASQSAWLQNDTIQANILFQSPMDRARYDRVIEACCLNIDLKELSDGDQTVVGENGTSLSGGQKARVALARALYSKASLLLLDDIFSALDAKTSAGVWKYCFCSDLLKGRTVVLVTQVPWISSQADFSVLLERGQVKSAEANIGAVRRPIQIAEILGGDDDDLDTETETGTETPPEPELQSSGDALNDPAKVGTETSAKDIVNQEMKASGKVGRLASLEYMKYFGHPLFAVFCLVGLAGSNVFFFASSYWMGIWVEAYNNNAHVDIAYYMGIYAAFTFAEIISFGLVIIAFEWGAWRAGRKLHNDFIRAVMRVPLSWFKTIPIGRITNRFSGDMASIDSGLSSMLRVTFDSIMMLFARIAAVSSIMPIFMIPAFFTCIFGVVVGEMYTRTAVIIKRLASSAQSPVFSQFADTLAGLPIIRARAGMSETFGHDLASKLRVWSAAAEANYNCNRWVAMRVDFVTSVVALFAGIIALSKVGVVGAGLVGFSLNNANGLSQTILMLVRAMNDLEVEMQSFHRVKEYVKLEPEGKDDVTYAEEGEFADDESHVIPKNWPKSGEIEFRNVTIRYDPDGPNILTDVNLKFKAGERVAVVGRTGSGKSTLVLSLLRFTHIVSGQILYDGIDITKIPRRRLREGLTIIPQEATLFNGTVESNLDPTSLIPKAILEKALENCKGIASFSSDDSSDETVVDGVDDSVHGQSQGISLSTPVDARGENFSHGQRQVLSLCRALIRQSKLMLLDEATASMDYETDKGIQQVLRTELESAGGDRTLVTIAHRLRTIIDYDSVVVMGAGKVVEYGSPRDLYNSKGLFYDMIYHSGEMEELQEFLKDK</sequence>
<evidence type="ECO:0000256" key="8">
    <source>
        <dbReference type="ARBA" id="ARBA00023136"/>
    </source>
</evidence>
<dbReference type="PROSITE" id="PS50929">
    <property type="entry name" value="ABC_TM1F"/>
    <property type="match status" value="2"/>
</dbReference>
<dbReference type="InterPro" id="IPR027417">
    <property type="entry name" value="P-loop_NTPase"/>
</dbReference>
<feature type="transmembrane region" description="Helical" evidence="10">
    <location>
        <begin position="393"/>
        <end position="415"/>
    </location>
</feature>
<gene>
    <name evidence="13" type="ORF">Triagg1_2282</name>
</gene>
<dbReference type="GO" id="GO:0140359">
    <property type="term" value="F:ABC-type transporter activity"/>
    <property type="evidence" value="ECO:0007669"/>
    <property type="project" value="InterPro"/>
</dbReference>
<evidence type="ECO:0000256" key="2">
    <source>
        <dbReference type="ARBA" id="ARBA00022448"/>
    </source>
</evidence>
<dbReference type="PANTHER" id="PTHR24223:SF356">
    <property type="entry name" value="ATP-BINDING CASSETTE TRANSPORTER ABC4"/>
    <property type="match status" value="1"/>
</dbReference>
<dbReference type="InterPro" id="IPR017871">
    <property type="entry name" value="ABC_transporter-like_CS"/>
</dbReference>
<accession>A0AAE1M329</accession>
<evidence type="ECO:0000256" key="1">
    <source>
        <dbReference type="ARBA" id="ARBA00004141"/>
    </source>
</evidence>
<keyword evidence="5" id="KW-0547">Nucleotide-binding</keyword>
<feature type="transmembrane region" description="Helical" evidence="10">
    <location>
        <begin position="971"/>
        <end position="994"/>
    </location>
</feature>
<dbReference type="CDD" id="cd18604">
    <property type="entry name" value="ABC_6TM_VMR1_D2_like"/>
    <property type="match status" value="1"/>
</dbReference>
<evidence type="ECO:0000259" key="12">
    <source>
        <dbReference type="PROSITE" id="PS50929"/>
    </source>
</evidence>
<evidence type="ECO:0000256" key="5">
    <source>
        <dbReference type="ARBA" id="ARBA00022741"/>
    </source>
</evidence>
<evidence type="ECO:0000313" key="14">
    <source>
        <dbReference type="Proteomes" id="UP001273209"/>
    </source>
</evidence>
<dbReference type="InterPro" id="IPR003593">
    <property type="entry name" value="AAA+_ATPase"/>
</dbReference>
<reference evidence="13" key="1">
    <citation type="submission" date="2023-11" db="EMBL/GenBank/DDBJ databases">
        <title>The genome sequences of three competitors of mushroom-forming fungi.</title>
        <authorList>
            <person name="Beijen E."/>
            <person name="Ohm R.A."/>
        </authorList>
    </citation>
    <scope>NUCLEOTIDE SEQUENCE</scope>
    <source>
        <strain evidence="13">CBS 100526</strain>
    </source>
</reference>
<dbReference type="SUPFAM" id="SSF90123">
    <property type="entry name" value="ABC transporter transmembrane region"/>
    <property type="match status" value="2"/>
</dbReference>
<dbReference type="InterPro" id="IPR036640">
    <property type="entry name" value="ABC1_TM_sf"/>
</dbReference>
<evidence type="ECO:0000256" key="3">
    <source>
        <dbReference type="ARBA" id="ARBA00022692"/>
    </source>
</evidence>
<keyword evidence="2" id="KW-0813">Transport</keyword>
<dbReference type="CDD" id="cd18596">
    <property type="entry name" value="ABC_6TM_VMR1_D1_like"/>
    <property type="match status" value="1"/>
</dbReference>
<dbReference type="Gene3D" id="1.20.1560.10">
    <property type="entry name" value="ABC transporter type 1, transmembrane domain"/>
    <property type="match status" value="2"/>
</dbReference>
<evidence type="ECO:0000259" key="11">
    <source>
        <dbReference type="PROSITE" id="PS50893"/>
    </source>
</evidence>
<feature type="transmembrane region" description="Helical" evidence="10">
    <location>
        <begin position="1208"/>
        <end position="1235"/>
    </location>
</feature>
<feature type="domain" description="ABC transporter" evidence="11">
    <location>
        <begin position="683"/>
        <end position="906"/>
    </location>
</feature>
<feature type="transmembrane region" description="Helical" evidence="10">
    <location>
        <begin position="177"/>
        <end position="196"/>
    </location>
</feature>
<keyword evidence="6" id="KW-0067">ATP-binding</keyword>
<dbReference type="InterPro" id="IPR011527">
    <property type="entry name" value="ABC1_TM_dom"/>
</dbReference>
<evidence type="ECO:0000256" key="7">
    <source>
        <dbReference type="ARBA" id="ARBA00022989"/>
    </source>
</evidence>
<dbReference type="CDD" id="cd03250">
    <property type="entry name" value="ABCC_MRP_domain1"/>
    <property type="match status" value="1"/>
</dbReference>